<dbReference type="AlphaFoldDB" id="A0A0A2AIH8"/>
<accession>A0A0A2AIH8</accession>
<evidence type="ECO:0000313" key="4">
    <source>
        <dbReference type="Proteomes" id="UP000030533"/>
    </source>
</evidence>
<dbReference type="SUPFAM" id="SSF51735">
    <property type="entry name" value="NAD(P)-binding Rossmann-fold domains"/>
    <property type="match status" value="1"/>
</dbReference>
<dbReference type="Gene3D" id="3.40.50.720">
    <property type="entry name" value="NAD(P)-binding Rossmann-like Domain"/>
    <property type="match status" value="1"/>
</dbReference>
<protein>
    <submittedName>
        <fullName evidence="3">UDP-glucose 4-epimerase</fullName>
        <ecNumber evidence="3">5.1.3.2</ecNumber>
    </submittedName>
</protein>
<comment type="caution">
    <text evidence="3">The sequence shown here is derived from an EMBL/GenBank/DDBJ whole genome shotgun (WGS) entry which is preliminary data.</text>
</comment>
<dbReference type="Gene3D" id="3.90.25.10">
    <property type="entry name" value="UDP-galactose 4-epimerase, domain 1"/>
    <property type="match status" value="1"/>
</dbReference>
<reference evidence="4" key="1">
    <citation type="journal article" date="2014" name="Sci. Data">
        <title>Genomes of diverse isolates of the marine cyanobacterium Prochlorococcus.</title>
        <authorList>
            <person name="Biller S."/>
            <person name="Berube P."/>
            <person name="Thompson J."/>
            <person name="Kelly L."/>
            <person name="Roggensack S."/>
            <person name="Awad L."/>
            <person name="Roache-Johnson K."/>
            <person name="Ding H."/>
            <person name="Giovannoni S.J."/>
            <person name="Moore L.R."/>
            <person name="Chisholm S.W."/>
        </authorList>
    </citation>
    <scope>NUCLEOTIDE SEQUENCE [LARGE SCALE GENOMIC DNA]</scope>
    <source>
        <strain evidence="4">MIT 9314</strain>
    </source>
</reference>
<dbReference type="GO" id="GO:0003978">
    <property type="term" value="F:UDP-glucose 4-epimerase activity"/>
    <property type="evidence" value="ECO:0007669"/>
    <property type="project" value="UniProtKB-EC"/>
</dbReference>
<dbReference type="eggNOG" id="COG0451">
    <property type="taxonomic scope" value="Bacteria"/>
</dbReference>
<name>A0A0A2AIH8_PROMR</name>
<dbReference type="InterPro" id="IPR036291">
    <property type="entry name" value="NAD(P)-bd_dom_sf"/>
</dbReference>
<dbReference type="RefSeq" id="WP_032516485.1">
    <property type="nucleotide sequence ID" value="NZ_JNAO01000013.1"/>
</dbReference>
<sequence length="339" mass="38757">MFNDKLSFLVTGVAGFIGSALVKRLLENGNKIVGIDNMNDYYDKSLKESRLKSIKKISSKSQGQFTFYKCSLEDKLFLESIFLKENPDIVVHLAAQAGVRYSIENPNAYFQSNLIGFGNIIESIRKISIQNFIFASSSSVYGGSSNLPFKEDQLVDKPISLYAATKKSNELLAYSYSHLYKIPTIGLRFFTVYGPWGRPDMAPYIFLESMLSNKTIKIYNYGKMRRDFTYIDDVIEGLFRCCFKPVLNNKSSFYLEQTAPFKIFNIGNGNPIQLMDFIEKLEIKLGFEAIKEFLPIQKGDVIETFADTSELQKWIGFSPETPLEIGLDEFIKWYKSYHS</sequence>
<dbReference type="EC" id="5.1.3.2" evidence="3"/>
<dbReference type="PRINTS" id="PR01713">
    <property type="entry name" value="NUCEPIMERASE"/>
</dbReference>
<gene>
    <name evidence="3" type="ORF">EU98_1867</name>
</gene>
<feature type="domain" description="NAD-dependent epimerase/dehydratase" evidence="2">
    <location>
        <begin position="9"/>
        <end position="242"/>
    </location>
</feature>
<dbReference type="InterPro" id="IPR001509">
    <property type="entry name" value="Epimerase_deHydtase"/>
</dbReference>
<keyword evidence="3" id="KW-0413">Isomerase</keyword>
<dbReference type="Pfam" id="PF01370">
    <property type="entry name" value="Epimerase"/>
    <property type="match status" value="1"/>
</dbReference>
<dbReference type="PANTHER" id="PTHR43574">
    <property type="entry name" value="EPIMERASE-RELATED"/>
    <property type="match status" value="1"/>
</dbReference>
<proteinExistence type="predicted"/>
<dbReference type="Proteomes" id="UP000030533">
    <property type="component" value="Unassembled WGS sequence"/>
</dbReference>
<keyword evidence="1" id="KW-0520">NAD</keyword>
<dbReference type="EMBL" id="JNAO01000013">
    <property type="protein sequence ID" value="KGG00335.1"/>
    <property type="molecule type" value="Genomic_DNA"/>
</dbReference>
<dbReference type="STRING" id="167548.EU98_1867"/>
<evidence type="ECO:0000256" key="1">
    <source>
        <dbReference type="ARBA" id="ARBA00023027"/>
    </source>
</evidence>
<organism evidence="3 4">
    <name type="scientific">Prochlorococcus marinus str. MIT 9314</name>
    <dbReference type="NCBI Taxonomy" id="167548"/>
    <lineage>
        <taxon>Bacteria</taxon>
        <taxon>Bacillati</taxon>
        <taxon>Cyanobacteriota</taxon>
        <taxon>Cyanophyceae</taxon>
        <taxon>Synechococcales</taxon>
        <taxon>Prochlorococcaceae</taxon>
        <taxon>Prochlorococcus</taxon>
    </lineage>
</organism>
<evidence type="ECO:0000313" key="3">
    <source>
        <dbReference type="EMBL" id="KGG00335.1"/>
    </source>
</evidence>
<evidence type="ECO:0000259" key="2">
    <source>
        <dbReference type="Pfam" id="PF01370"/>
    </source>
</evidence>